<reference evidence="1" key="1">
    <citation type="submission" date="2014-09" db="EMBL/GenBank/DDBJ databases">
        <authorList>
            <person name="Magalhaes I.L.F."/>
            <person name="Oliveira U."/>
            <person name="Santos F.R."/>
            <person name="Vidigal T.H.D.A."/>
            <person name="Brescovit A.D."/>
            <person name="Santos A.J."/>
        </authorList>
    </citation>
    <scope>NUCLEOTIDE SEQUENCE</scope>
    <source>
        <tissue evidence="1">Shoot tissue taken approximately 20 cm above the soil surface</tissue>
    </source>
</reference>
<protein>
    <submittedName>
        <fullName evidence="1">Uncharacterized protein</fullName>
    </submittedName>
</protein>
<proteinExistence type="predicted"/>
<evidence type="ECO:0000313" key="1">
    <source>
        <dbReference type="EMBL" id="JAD28989.1"/>
    </source>
</evidence>
<name>A0A0A8YQC3_ARUDO</name>
<dbReference type="EMBL" id="GBRH01268906">
    <property type="protein sequence ID" value="JAD28989.1"/>
    <property type="molecule type" value="Transcribed_RNA"/>
</dbReference>
<dbReference type="AlphaFoldDB" id="A0A0A8YQC3"/>
<reference evidence="1" key="2">
    <citation type="journal article" date="2015" name="Data Brief">
        <title>Shoot transcriptome of the giant reed, Arundo donax.</title>
        <authorList>
            <person name="Barrero R.A."/>
            <person name="Guerrero F.D."/>
            <person name="Moolhuijzen P."/>
            <person name="Goolsby J.A."/>
            <person name="Tidwell J."/>
            <person name="Bellgard S.E."/>
            <person name="Bellgard M.I."/>
        </authorList>
    </citation>
    <scope>NUCLEOTIDE SEQUENCE</scope>
    <source>
        <tissue evidence="1">Shoot tissue taken approximately 20 cm above the soil surface</tissue>
    </source>
</reference>
<organism evidence="1">
    <name type="scientific">Arundo donax</name>
    <name type="common">Giant reed</name>
    <name type="synonym">Donax arundinaceus</name>
    <dbReference type="NCBI Taxonomy" id="35708"/>
    <lineage>
        <taxon>Eukaryota</taxon>
        <taxon>Viridiplantae</taxon>
        <taxon>Streptophyta</taxon>
        <taxon>Embryophyta</taxon>
        <taxon>Tracheophyta</taxon>
        <taxon>Spermatophyta</taxon>
        <taxon>Magnoliopsida</taxon>
        <taxon>Liliopsida</taxon>
        <taxon>Poales</taxon>
        <taxon>Poaceae</taxon>
        <taxon>PACMAD clade</taxon>
        <taxon>Arundinoideae</taxon>
        <taxon>Arundineae</taxon>
        <taxon>Arundo</taxon>
    </lineage>
</organism>
<sequence length="45" mass="5321">MYQIVDPVHILIQYHTFIVSLQSTSCTKHCLCTTHLRRTWADEQC</sequence>
<accession>A0A0A8YQC3</accession>